<evidence type="ECO:0000259" key="9">
    <source>
        <dbReference type="PROSITE" id="PS50928"/>
    </source>
</evidence>
<evidence type="ECO:0000313" key="11">
    <source>
        <dbReference type="Proteomes" id="UP000199664"/>
    </source>
</evidence>
<feature type="transmembrane region" description="Helical" evidence="8">
    <location>
        <begin position="108"/>
        <end position="133"/>
    </location>
</feature>
<gene>
    <name evidence="10" type="ORF">SAMN04515666_105334</name>
</gene>
<dbReference type="AlphaFoldDB" id="A0A1H7T3Z4"/>
<reference evidence="11" key="1">
    <citation type="submission" date="2016-10" db="EMBL/GenBank/DDBJ databases">
        <authorList>
            <person name="Varghese N."/>
            <person name="Submissions S."/>
        </authorList>
    </citation>
    <scope>NUCLEOTIDE SEQUENCE [LARGE SCALE GENOMIC DNA]</scope>
    <source>
        <strain evidence="11">LMG 26383,CCUG 61248,R- 45681</strain>
    </source>
</reference>
<comment type="similarity">
    <text evidence="8">Belongs to the binding-protein-dependent transport system permease family.</text>
</comment>
<evidence type="ECO:0000256" key="4">
    <source>
        <dbReference type="ARBA" id="ARBA00022519"/>
    </source>
</evidence>
<evidence type="ECO:0000256" key="3">
    <source>
        <dbReference type="ARBA" id="ARBA00022475"/>
    </source>
</evidence>
<feature type="transmembrane region" description="Helical" evidence="8">
    <location>
        <begin position="18"/>
        <end position="43"/>
    </location>
</feature>
<feature type="transmembrane region" description="Helical" evidence="8">
    <location>
        <begin position="145"/>
        <end position="165"/>
    </location>
</feature>
<dbReference type="GO" id="GO:0055085">
    <property type="term" value="P:transmembrane transport"/>
    <property type="evidence" value="ECO:0007669"/>
    <property type="project" value="InterPro"/>
</dbReference>
<dbReference type="CDD" id="cd06261">
    <property type="entry name" value="TM_PBP2"/>
    <property type="match status" value="1"/>
</dbReference>
<dbReference type="Pfam" id="PF00528">
    <property type="entry name" value="BPD_transp_1"/>
    <property type="match status" value="1"/>
</dbReference>
<keyword evidence="6 8" id="KW-1133">Transmembrane helix</keyword>
<dbReference type="STRING" id="1036779.SAMN04515666_105334"/>
<feature type="transmembrane region" description="Helical" evidence="8">
    <location>
        <begin position="78"/>
        <end position="101"/>
    </location>
</feature>
<feature type="domain" description="ABC transmembrane type-1" evidence="9">
    <location>
        <begin position="74"/>
        <end position="262"/>
    </location>
</feature>
<dbReference type="RefSeq" id="WP_091836742.1">
    <property type="nucleotide sequence ID" value="NZ_FOAN01000005.1"/>
</dbReference>
<evidence type="ECO:0000256" key="5">
    <source>
        <dbReference type="ARBA" id="ARBA00022692"/>
    </source>
</evidence>
<evidence type="ECO:0000256" key="8">
    <source>
        <dbReference type="RuleBase" id="RU363032"/>
    </source>
</evidence>
<keyword evidence="11" id="KW-1185">Reference proteome</keyword>
<accession>A0A1H7T3Z4</accession>
<keyword evidence="5 8" id="KW-0812">Transmembrane</keyword>
<evidence type="ECO:0000256" key="7">
    <source>
        <dbReference type="ARBA" id="ARBA00023136"/>
    </source>
</evidence>
<dbReference type="InterPro" id="IPR035906">
    <property type="entry name" value="MetI-like_sf"/>
</dbReference>
<dbReference type="PANTHER" id="PTHR43357:SF4">
    <property type="entry name" value="INNER MEMBRANE ABC TRANSPORTER PERMEASE PROTEIN YDCV"/>
    <property type="match status" value="1"/>
</dbReference>
<evidence type="ECO:0000256" key="2">
    <source>
        <dbReference type="ARBA" id="ARBA00022448"/>
    </source>
</evidence>
<dbReference type="SUPFAM" id="SSF161098">
    <property type="entry name" value="MetI-like"/>
    <property type="match status" value="1"/>
</dbReference>
<keyword evidence="2 8" id="KW-0813">Transport</keyword>
<sequence>MAGAAPSSPARKLSVGRLALALATALILLFLVAPIVVVFPLSLSSGELLVLPTPGYSLRWYEDFFTSSRWLGATWNSFVVGIATMILATLLGTLAAFGIFLGRFPGKALLLAILSLPMVTPVIVTAIAMYFSLSLVGLGSTLTGLILAHTVLSVPFVLLTVLASLQTFDQNLLRAAASLGANPAIAFRRVVLPLIAPGVATGALFAFATSFDELIVALFIASPGQFTLPRQMYAGLREFLSPTIAAAAVLLILFSVLLLALNEFIRKRAQARGASPSGPTA</sequence>
<dbReference type="InterPro" id="IPR000515">
    <property type="entry name" value="MetI-like"/>
</dbReference>
<evidence type="ECO:0000313" key="10">
    <source>
        <dbReference type="EMBL" id="SEL79209.1"/>
    </source>
</evidence>
<evidence type="ECO:0000256" key="1">
    <source>
        <dbReference type="ARBA" id="ARBA00004429"/>
    </source>
</evidence>
<name>A0A1H7T3Z4_9HYPH</name>
<dbReference type="OrthoDB" id="9815533at2"/>
<keyword evidence="7 8" id="KW-0472">Membrane</keyword>
<feature type="transmembrane region" description="Helical" evidence="8">
    <location>
        <begin position="239"/>
        <end position="261"/>
    </location>
</feature>
<organism evidence="10 11">
    <name type="scientific">Bosea lupini</name>
    <dbReference type="NCBI Taxonomy" id="1036779"/>
    <lineage>
        <taxon>Bacteria</taxon>
        <taxon>Pseudomonadati</taxon>
        <taxon>Pseudomonadota</taxon>
        <taxon>Alphaproteobacteria</taxon>
        <taxon>Hyphomicrobiales</taxon>
        <taxon>Boseaceae</taxon>
        <taxon>Bosea</taxon>
    </lineage>
</organism>
<dbReference type="Gene3D" id="1.10.3720.10">
    <property type="entry name" value="MetI-like"/>
    <property type="match status" value="1"/>
</dbReference>
<dbReference type="EMBL" id="FOAN01000005">
    <property type="protein sequence ID" value="SEL79209.1"/>
    <property type="molecule type" value="Genomic_DNA"/>
</dbReference>
<proteinExistence type="inferred from homology"/>
<keyword evidence="3" id="KW-1003">Cell membrane</keyword>
<feature type="transmembrane region" description="Helical" evidence="8">
    <location>
        <begin position="186"/>
        <end position="208"/>
    </location>
</feature>
<dbReference type="PANTHER" id="PTHR43357">
    <property type="entry name" value="INNER MEMBRANE ABC TRANSPORTER PERMEASE PROTEIN YDCV"/>
    <property type="match status" value="1"/>
</dbReference>
<protein>
    <submittedName>
        <fullName evidence="10">Putative spermidine/putrescine transport system permease protein</fullName>
    </submittedName>
</protein>
<keyword evidence="4" id="KW-0997">Cell inner membrane</keyword>
<dbReference type="GO" id="GO:0005886">
    <property type="term" value="C:plasma membrane"/>
    <property type="evidence" value="ECO:0007669"/>
    <property type="project" value="UniProtKB-SubCell"/>
</dbReference>
<dbReference type="Proteomes" id="UP000199664">
    <property type="component" value="Unassembled WGS sequence"/>
</dbReference>
<dbReference type="PROSITE" id="PS50928">
    <property type="entry name" value="ABC_TM1"/>
    <property type="match status" value="1"/>
</dbReference>
<evidence type="ECO:0000256" key="6">
    <source>
        <dbReference type="ARBA" id="ARBA00022989"/>
    </source>
</evidence>
<comment type="subcellular location">
    <subcellularLocation>
        <location evidence="1">Cell inner membrane</location>
        <topology evidence="1">Multi-pass membrane protein</topology>
    </subcellularLocation>
    <subcellularLocation>
        <location evidence="8">Cell membrane</location>
        <topology evidence="8">Multi-pass membrane protein</topology>
    </subcellularLocation>
</comment>